<dbReference type="EMBL" id="CM010717">
    <property type="protein sequence ID" value="RZC55167.1"/>
    <property type="molecule type" value="Genomic_DNA"/>
</dbReference>
<organism evidence="1 2">
    <name type="scientific">Papaver somniferum</name>
    <name type="common">Opium poppy</name>
    <dbReference type="NCBI Taxonomy" id="3469"/>
    <lineage>
        <taxon>Eukaryota</taxon>
        <taxon>Viridiplantae</taxon>
        <taxon>Streptophyta</taxon>
        <taxon>Embryophyta</taxon>
        <taxon>Tracheophyta</taxon>
        <taxon>Spermatophyta</taxon>
        <taxon>Magnoliopsida</taxon>
        <taxon>Ranunculales</taxon>
        <taxon>Papaveraceae</taxon>
        <taxon>Papaveroideae</taxon>
        <taxon>Papaver</taxon>
    </lineage>
</organism>
<proteinExistence type="predicted"/>
<dbReference type="AlphaFoldDB" id="A0A4Y7J2Y0"/>
<name>A0A4Y7J2Y0_PAPSO</name>
<evidence type="ECO:0000313" key="1">
    <source>
        <dbReference type="EMBL" id="RZC55167.1"/>
    </source>
</evidence>
<reference evidence="1 2" key="1">
    <citation type="journal article" date="2018" name="Science">
        <title>The opium poppy genome and morphinan production.</title>
        <authorList>
            <person name="Guo L."/>
            <person name="Winzer T."/>
            <person name="Yang X."/>
            <person name="Li Y."/>
            <person name="Ning Z."/>
            <person name="He Z."/>
            <person name="Teodor R."/>
            <person name="Lu Y."/>
            <person name="Bowser T.A."/>
            <person name="Graham I.A."/>
            <person name="Ye K."/>
        </authorList>
    </citation>
    <scope>NUCLEOTIDE SEQUENCE [LARGE SCALE GENOMIC DNA]</scope>
    <source>
        <strain evidence="2">cv. HN1</strain>
        <tissue evidence="1">Leaves</tissue>
    </source>
</reference>
<dbReference type="Proteomes" id="UP000316621">
    <property type="component" value="Chromosome 3"/>
</dbReference>
<accession>A0A4Y7J2Y0</accession>
<dbReference type="Gramene" id="RZC55167">
    <property type="protein sequence ID" value="RZC55167"/>
    <property type="gene ID" value="C5167_014020"/>
</dbReference>
<evidence type="ECO:0000313" key="2">
    <source>
        <dbReference type="Proteomes" id="UP000316621"/>
    </source>
</evidence>
<protein>
    <submittedName>
        <fullName evidence="1">Uncharacterized protein</fullName>
    </submittedName>
</protein>
<sequence length="126" mass="14327">MSSIRRMCCNDLLDMTPITINQRATTGQDSYRSLLCYGMVYPDYALVVLDMNKLFIVTARIDGDGTERCCDITEMDYRGAEFAELSDMFIQKIVDKADKICAQSMMAMPSHYGKQLQVMFPYKAST</sequence>
<gene>
    <name evidence="1" type="ORF">C5167_014020</name>
</gene>
<keyword evidence="2" id="KW-1185">Reference proteome</keyword>